<comment type="similarity">
    <text evidence="3">Belongs to the WHI5/NRM1 family.</text>
</comment>
<dbReference type="GO" id="GO:0000082">
    <property type="term" value="P:G1/S transition of mitotic cell cycle"/>
    <property type="evidence" value="ECO:0007669"/>
    <property type="project" value="InterPro"/>
</dbReference>
<name>A0AAN7WKK5_9SACH</name>
<evidence type="ECO:0000256" key="3">
    <source>
        <dbReference type="ARBA" id="ARBA00006922"/>
    </source>
</evidence>
<feature type="region of interest" description="Disordered" evidence="9">
    <location>
        <begin position="294"/>
        <end position="327"/>
    </location>
</feature>
<feature type="compositionally biased region" description="Polar residues" evidence="9">
    <location>
        <begin position="18"/>
        <end position="29"/>
    </location>
</feature>
<keyword evidence="11" id="KW-1185">Reference proteome</keyword>
<feature type="region of interest" description="Disordered" evidence="9">
    <location>
        <begin position="73"/>
        <end position="106"/>
    </location>
</feature>
<evidence type="ECO:0000256" key="9">
    <source>
        <dbReference type="SAM" id="MobiDB-lite"/>
    </source>
</evidence>
<feature type="region of interest" description="Disordered" evidence="9">
    <location>
        <begin position="348"/>
        <end position="384"/>
    </location>
</feature>
<evidence type="ECO:0000256" key="1">
    <source>
        <dbReference type="ARBA" id="ARBA00004123"/>
    </source>
</evidence>
<evidence type="ECO:0000256" key="4">
    <source>
        <dbReference type="ARBA" id="ARBA00022490"/>
    </source>
</evidence>
<evidence type="ECO:0000256" key="5">
    <source>
        <dbReference type="ARBA" id="ARBA00022491"/>
    </source>
</evidence>
<gene>
    <name evidence="10" type="ORF">RI543_004642</name>
</gene>
<feature type="compositionally biased region" description="Polar residues" evidence="9">
    <location>
        <begin position="297"/>
        <end position="310"/>
    </location>
</feature>
<dbReference type="GO" id="GO:0033309">
    <property type="term" value="C:SBF transcription complex"/>
    <property type="evidence" value="ECO:0007669"/>
    <property type="project" value="TreeGrafter"/>
</dbReference>
<dbReference type="Proteomes" id="UP001306508">
    <property type="component" value="Unassembled WGS sequence"/>
</dbReference>
<keyword evidence="4" id="KW-0963">Cytoplasm</keyword>
<accession>A0AAN7WKK5</accession>
<keyword evidence="7" id="KW-0804">Transcription</keyword>
<proteinExistence type="inferred from homology"/>
<keyword evidence="5" id="KW-0678">Repressor</keyword>
<dbReference type="InterPro" id="IPR013734">
    <property type="entry name" value="TF_Nrm1/Whi5"/>
</dbReference>
<keyword evidence="8" id="KW-0539">Nucleus</keyword>
<sequence>MDLITTPERSRSRRISMDEQNSSDGQTDLSIHEKKNLLSTPSPPRDKQSQTRYNPSFLATPIQTRLIHLEDEDNNTEEPHSHKPESMLSPYTYTHNHNHGHSHTLSPVHKYRLLPPTTPKTRNTEMFLSPSPKLKSPNGNSSLITKDTKPIREISNDLKTRLNYAFVKLQNGWVDKTLPELEETLDHNNHSGITTKLVKSPEKFKSPIKRKPSNTSINNNAFPSSYVNQFAYGNGDDFIPSNQPQNSRKTFNSIKQFNNKYNTNLPGTIENSKGISMEDSTTSAHLAFLQALASPGKKSQNGEIPKNTSPLKWGNSNDNNDQSNFNKLKTLKLDRYGKPVEGEKEVVETLMSLSSPQKQKKPKSLDENDTNPEETDIETESDND</sequence>
<evidence type="ECO:0000256" key="7">
    <source>
        <dbReference type="ARBA" id="ARBA00023163"/>
    </source>
</evidence>
<evidence type="ECO:0000256" key="8">
    <source>
        <dbReference type="ARBA" id="ARBA00023242"/>
    </source>
</evidence>
<dbReference type="PANTHER" id="PTHR28246:SF1">
    <property type="entry name" value="G1-SPECIFIC TRANSCRIPTIONAL REPRESSOR WHI5-RELATED"/>
    <property type="match status" value="1"/>
</dbReference>
<protein>
    <submittedName>
        <fullName evidence="10">Uncharacterized protein</fullName>
    </submittedName>
</protein>
<evidence type="ECO:0000256" key="2">
    <source>
        <dbReference type="ARBA" id="ARBA00004496"/>
    </source>
</evidence>
<dbReference type="GO" id="GO:0003712">
    <property type="term" value="F:transcription coregulator activity"/>
    <property type="evidence" value="ECO:0007669"/>
    <property type="project" value="TreeGrafter"/>
</dbReference>
<feature type="region of interest" description="Disordered" evidence="9">
    <location>
        <begin position="1"/>
        <end position="61"/>
    </location>
</feature>
<organism evidence="10 11">
    <name type="scientific">Arxiozyma heterogenica</name>
    <dbReference type="NCBI Taxonomy" id="278026"/>
    <lineage>
        <taxon>Eukaryota</taxon>
        <taxon>Fungi</taxon>
        <taxon>Dikarya</taxon>
        <taxon>Ascomycota</taxon>
        <taxon>Saccharomycotina</taxon>
        <taxon>Saccharomycetes</taxon>
        <taxon>Saccharomycetales</taxon>
        <taxon>Saccharomycetaceae</taxon>
        <taxon>Arxiozyma</taxon>
    </lineage>
</organism>
<evidence type="ECO:0000256" key="6">
    <source>
        <dbReference type="ARBA" id="ARBA00023015"/>
    </source>
</evidence>
<reference evidence="11" key="1">
    <citation type="submission" date="2023-07" db="EMBL/GenBank/DDBJ databases">
        <title>A draft genome of Kazachstania heterogenica Y-27499.</title>
        <authorList>
            <person name="Donic C."/>
            <person name="Kralova J.S."/>
            <person name="Fidel L."/>
            <person name="Ben-Dor S."/>
            <person name="Jung S."/>
        </authorList>
    </citation>
    <scope>NUCLEOTIDE SEQUENCE [LARGE SCALE GENOMIC DNA]</scope>
    <source>
        <strain evidence="11">Y27499</strain>
    </source>
</reference>
<comment type="subcellular location">
    <subcellularLocation>
        <location evidence="2">Cytoplasm</location>
    </subcellularLocation>
    <subcellularLocation>
        <location evidence="1">Nucleus</location>
    </subcellularLocation>
</comment>
<dbReference type="PANTHER" id="PTHR28246">
    <property type="entry name" value="G1-SPECIFIC TRANSCRIPTIONAL REPRESSOR WHI5-RELATED"/>
    <property type="match status" value="1"/>
</dbReference>
<dbReference type="GO" id="GO:0005737">
    <property type="term" value="C:cytoplasm"/>
    <property type="evidence" value="ECO:0007669"/>
    <property type="project" value="UniProtKB-SubCell"/>
</dbReference>
<feature type="compositionally biased region" description="Acidic residues" evidence="9">
    <location>
        <begin position="367"/>
        <end position="384"/>
    </location>
</feature>
<dbReference type="EMBL" id="JAWIZZ010000056">
    <property type="protein sequence ID" value="KAK5774108.1"/>
    <property type="molecule type" value="Genomic_DNA"/>
</dbReference>
<dbReference type="AlphaFoldDB" id="A0AAN7WKK5"/>
<dbReference type="InterPro" id="IPR039198">
    <property type="entry name" value="Srl3/Whi5"/>
</dbReference>
<evidence type="ECO:0000313" key="11">
    <source>
        <dbReference type="Proteomes" id="UP001306508"/>
    </source>
</evidence>
<keyword evidence="6" id="KW-0805">Transcription regulation</keyword>
<dbReference type="Pfam" id="PF08528">
    <property type="entry name" value="Whi5"/>
    <property type="match status" value="1"/>
</dbReference>
<feature type="compositionally biased region" description="Low complexity" evidence="9">
    <location>
        <begin position="315"/>
        <end position="326"/>
    </location>
</feature>
<evidence type="ECO:0000313" key="10">
    <source>
        <dbReference type="EMBL" id="KAK5774108.1"/>
    </source>
</evidence>
<comment type="caution">
    <text evidence="10">The sequence shown here is derived from an EMBL/GenBank/DDBJ whole genome shotgun (WGS) entry which is preliminary data.</text>
</comment>